<protein>
    <recommendedName>
        <fullName evidence="4">Zn(2)-C6 fungal-type domain-containing protein</fullName>
    </recommendedName>
</protein>
<keyword evidence="3" id="KW-1185">Reference proteome</keyword>
<evidence type="ECO:0000313" key="3">
    <source>
        <dbReference type="Proteomes" id="UP000073492"/>
    </source>
</evidence>
<gene>
    <name evidence="2" type="ORF">AC579_6567</name>
</gene>
<feature type="compositionally biased region" description="Basic and acidic residues" evidence="1">
    <location>
        <begin position="1"/>
        <end position="12"/>
    </location>
</feature>
<name>A0A139I1S7_9PEZI</name>
<organism evidence="2 3">
    <name type="scientific">Pseudocercospora musae</name>
    <dbReference type="NCBI Taxonomy" id="113226"/>
    <lineage>
        <taxon>Eukaryota</taxon>
        <taxon>Fungi</taxon>
        <taxon>Dikarya</taxon>
        <taxon>Ascomycota</taxon>
        <taxon>Pezizomycotina</taxon>
        <taxon>Dothideomycetes</taxon>
        <taxon>Dothideomycetidae</taxon>
        <taxon>Mycosphaerellales</taxon>
        <taxon>Mycosphaerellaceae</taxon>
        <taxon>Pseudocercospora</taxon>
    </lineage>
</organism>
<evidence type="ECO:0000313" key="2">
    <source>
        <dbReference type="EMBL" id="KXT08629.1"/>
    </source>
</evidence>
<reference evidence="2 3" key="1">
    <citation type="submission" date="2015-07" db="EMBL/GenBank/DDBJ databases">
        <title>Comparative genomics of the Sigatoka disease complex on banana suggests a link between parallel evolutionary changes in Pseudocercospora fijiensis and Pseudocercospora eumusae and increased virulence on the banana host.</title>
        <authorList>
            <person name="Chang T.-C."/>
            <person name="Salvucci A."/>
            <person name="Crous P.W."/>
            <person name="Stergiopoulos I."/>
        </authorList>
    </citation>
    <scope>NUCLEOTIDE SEQUENCE [LARGE SCALE GENOMIC DNA]</scope>
    <source>
        <strain evidence="2 3">CBS 116634</strain>
    </source>
</reference>
<feature type="compositionally biased region" description="Polar residues" evidence="1">
    <location>
        <begin position="167"/>
        <end position="178"/>
    </location>
</feature>
<feature type="compositionally biased region" description="Polar residues" evidence="1">
    <location>
        <begin position="119"/>
        <end position="128"/>
    </location>
</feature>
<comment type="caution">
    <text evidence="2">The sequence shown here is derived from an EMBL/GenBank/DDBJ whole genome shotgun (WGS) entry which is preliminary data.</text>
</comment>
<accession>A0A139I1S7</accession>
<feature type="compositionally biased region" description="Polar residues" evidence="1">
    <location>
        <begin position="191"/>
        <end position="216"/>
    </location>
</feature>
<feature type="compositionally biased region" description="Polar residues" evidence="1">
    <location>
        <begin position="29"/>
        <end position="51"/>
    </location>
</feature>
<dbReference type="EMBL" id="LFZO01000421">
    <property type="protein sequence ID" value="KXT08629.1"/>
    <property type="molecule type" value="Genomic_DNA"/>
</dbReference>
<evidence type="ECO:0008006" key="4">
    <source>
        <dbReference type="Google" id="ProtNLM"/>
    </source>
</evidence>
<dbReference type="Proteomes" id="UP000073492">
    <property type="component" value="Unassembled WGS sequence"/>
</dbReference>
<dbReference type="AlphaFoldDB" id="A0A139I1S7"/>
<sequence>MLEIKPPPDTRRPPRRRLRASEHPPLTGPSRTSQKQPQASLSVHQSTTQGPFDNGAVFAPPGNYGSGQPRAQDDPGSNASNRNILPNYNAGMPNNQHGHELPDAQEISENASKLFGENHQAQETSAEQQAPEMEVNVAAPAQEGNSGLDEFVGSGTDIDDRRDESSNQEIPDTTNINAQPEDFMNKDHSLGWQNGSAPTDSSSGLSTASEQSQAEPSNFVLEAQDETTPTAPSTGLNAGTDRAQAGPSLASMLQMTIDQGRTTIDPNLLSNTGKVKRKLDATVPPSNTSAPTGGDKKRRTDSAAGCVAGWDEYMALAIFGGPPEPVKLRCRECAIKNIECEYQPFAENPWPCNTCKRAKIICTPP</sequence>
<feature type="compositionally biased region" description="Polar residues" evidence="1">
    <location>
        <begin position="75"/>
        <end position="96"/>
    </location>
</feature>
<evidence type="ECO:0000256" key="1">
    <source>
        <dbReference type="SAM" id="MobiDB-lite"/>
    </source>
</evidence>
<proteinExistence type="predicted"/>
<feature type="region of interest" description="Disordered" evidence="1">
    <location>
        <begin position="1"/>
        <end position="244"/>
    </location>
</feature>
<feature type="compositionally biased region" description="Polar residues" evidence="1">
    <location>
        <begin position="226"/>
        <end position="237"/>
    </location>
</feature>
<feature type="region of interest" description="Disordered" evidence="1">
    <location>
        <begin position="277"/>
        <end position="300"/>
    </location>
</feature>